<dbReference type="RefSeq" id="WP_106452588.1">
    <property type="nucleotide sequence ID" value="NZ_PXYH01000005.1"/>
</dbReference>
<evidence type="ECO:0000313" key="2">
    <source>
        <dbReference type="Proteomes" id="UP000242181"/>
    </source>
</evidence>
<reference evidence="1 2" key="1">
    <citation type="submission" date="2018-03" db="EMBL/GenBank/DDBJ databases">
        <title>The draft genome of Zobellella taiwanensis JCM 13381.</title>
        <authorList>
            <person name="Liu L."/>
            <person name="Li L."/>
            <person name="Wang T."/>
            <person name="Zhang X."/>
            <person name="Liang L."/>
        </authorList>
    </citation>
    <scope>NUCLEOTIDE SEQUENCE [LARGE SCALE GENOMIC DNA]</scope>
    <source>
        <strain evidence="1 2">JCM 13381</strain>
    </source>
</reference>
<dbReference type="OrthoDB" id="5600665at2"/>
<dbReference type="AlphaFoldDB" id="A0A2P7R597"/>
<comment type="caution">
    <text evidence="1">The sequence shown here is derived from an EMBL/GenBank/DDBJ whole genome shotgun (WGS) entry which is preliminary data.</text>
</comment>
<keyword evidence="2" id="KW-1185">Reference proteome</keyword>
<accession>A0A2P7R597</accession>
<evidence type="ECO:0000313" key="1">
    <source>
        <dbReference type="EMBL" id="PSJ45382.1"/>
    </source>
</evidence>
<proteinExistence type="predicted"/>
<dbReference type="EMBL" id="PXYH01000005">
    <property type="protein sequence ID" value="PSJ45382.1"/>
    <property type="molecule type" value="Genomic_DNA"/>
</dbReference>
<name>A0A2P7R597_9GAMM</name>
<gene>
    <name evidence="1" type="ORF">C7I36_04745</name>
</gene>
<protein>
    <submittedName>
        <fullName evidence="1">Uncharacterized protein</fullName>
    </submittedName>
</protein>
<sequence length="134" mass="14869">MKPFTEFCQRYQLDPATQDAQEQYAEYQRQLELFRSAAAEGSRRPLEFIICCTTVEGDVHGYGPFLAYGKSQDEIVTEASAALAGSAYVDKAVHFTTRLDDDGEVIPPLEGYRVPKVWLGAQSLRGAWQEGGGE</sequence>
<organism evidence="1 2">
    <name type="scientific">Zobellella taiwanensis</name>
    <dbReference type="NCBI Taxonomy" id="347535"/>
    <lineage>
        <taxon>Bacteria</taxon>
        <taxon>Pseudomonadati</taxon>
        <taxon>Pseudomonadota</taxon>
        <taxon>Gammaproteobacteria</taxon>
        <taxon>Aeromonadales</taxon>
        <taxon>Aeromonadaceae</taxon>
        <taxon>Zobellella</taxon>
    </lineage>
</organism>
<dbReference type="Proteomes" id="UP000242181">
    <property type="component" value="Unassembled WGS sequence"/>
</dbReference>